<dbReference type="PROSITE" id="PS50011">
    <property type="entry name" value="PROTEIN_KINASE_DOM"/>
    <property type="match status" value="1"/>
</dbReference>
<dbReference type="InterPro" id="IPR017441">
    <property type="entry name" value="Protein_kinase_ATP_BS"/>
</dbReference>
<dbReference type="Gene3D" id="1.10.510.10">
    <property type="entry name" value="Transferase(Phosphotransferase) domain 1"/>
    <property type="match status" value="1"/>
</dbReference>
<keyword evidence="6" id="KW-1185">Reference proteome</keyword>
<dbReference type="InterPro" id="IPR011009">
    <property type="entry name" value="Kinase-like_dom_sf"/>
</dbReference>
<dbReference type="Pfam" id="PF00069">
    <property type="entry name" value="Pkinase"/>
    <property type="match status" value="1"/>
</dbReference>
<evidence type="ECO:0000313" key="5">
    <source>
        <dbReference type="EMBL" id="OMJ84749.1"/>
    </source>
</evidence>
<dbReference type="PANTHER" id="PTHR48014">
    <property type="entry name" value="SERINE/THREONINE-PROTEIN KINASE FRAY2"/>
    <property type="match status" value="1"/>
</dbReference>
<dbReference type="GO" id="GO:0004672">
    <property type="term" value="F:protein kinase activity"/>
    <property type="evidence" value="ECO:0007669"/>
    <property type="project" value="InterPro"/>
</dbReference>
<dbReference type="SUPFAM" id="SSF56112">
    <property type="entry name" value="Protein kinase-like (PK-like)"/>
    <property type="match status" value="1"/>
</dbReference>
<comment type="caution">
    <text evidence="5">The sequence shown here is derived from an EMBL/GenBank/DDBJ whole genome shotgun (WGS) entry which is preliminary data.</text>
</comment>
<dbReference type="Proteomes" id="UP000187209">
    <property type="component" value="Unassembled WGS sequence"/>
</dbReference>
<dbReference type="PANTHER" id="PTHR48014:SF21">
    <property type="entry name" value="SERINE_THREONINE-PROTEIN KINASE FRAY2"/>
    <property type="match status" value="1"/>
</dbReference>
<feature type="compositionally biased region" description="Polar residues" evidence="3">
    <location>
        <begin position="315"/>
        <end position="324"/>
    </location>
</feature>
<dbReference type="SMART" id="SM00220">
    <property type="entry name" value="S_TKc"/>
    <property type="match status" value="1"/>
</dbReference>
<organism evidence="5 6">
    <name type="scientific">Stentor coeruleus</name>
    <dbReference type="NCBI Taxonomy" id="5963"/>
    <lineage>
        <taxon>Eukaryota</taxon>
        <taxon>Sar</taxon>
        <taxon>Alveolata</taxon>
        <taxon>Ciliophora</taxon>
        <taxon>Postciliodesmatophora</taxon>
        <taxon>Heterotrichea</taxon>
        <taxon>Heterotrichida</taxon>
        <taxon>Stentoridae</taxon>
        <taxon>Stentor</taxon>
    </lineage>
</organism>
<feature type="domain" description="Protein kinase" evidence="4">
    <location>
        <begin position="6"/>
        <end position="268"/>
    </location>
</feature>
<keyword evidence="2" id="KW-0547">Nucleotide-binding</keyword>
<reference evidence="5 6" key="1">
    <citation type="submission" date="2016-11" db="EMBL/GenBank/DDBJ databases">
        <title>The macronuclear genome of Stentor coeruleus: a giant cell with tiny introns.</title>
        <authorList>
            <person name="Slabodnick M."/>
            <person name="Ruby J.G."/>
            <person name="Reiff S.B."/>
            <person name="Swart E.C."/>
            <person name="Gosai S."/>
            <person name="Prabakaran S."/>
            <person name="Witkowska E."/>
            <person name="Larue G.E."/>
            <person name="Fisher S."/>
            <person name="Freeman R.M."/>
            <person name="Gunawardena J."/>
            <person name="Chu W."/>
            <person name="Stover N.A."/>
            <person name="Gregory B.D."/>
            <person name="Nowacki M."/>
            <person name="Derisi J."/>
            <person name="Roy S.W."/>
            <person name="Marshall W.F."/>
            <person name="Sood P."/>
        </authorList>
    </citation>
    <scope>NUCLEOTIDE SEQUENCE [LARGE SCALE GENOMIC DNA]</scope>
    <source>
        <strain evidence="5">WM001</strain>
    </source>
</reference>
<proteinExistence type="inferred from homology"/>
<accession>A0A1R2C6Y2</accession>
<dbReference type="AlphaFoldDB" id="A0A1R2C6Y2"/>
<protein>
    <recommendedName>
        <fullName evidence="4">Protein kinase domain-containing protein</fullName>
    </recommendedName>
</protein>
<dbReference type="EMBL" id="MPUH01000259">
    <property type="protein sequence ID" value="OMJ84749.1"/>
    <property type="molecule type" value="Genomic_DNA"/>
</dbReference>
<evidence type="ECO:0000256" key="2">
    <source>
        <dbReference type="PROSITE-ProRule" id="PRU10141"/>
    </source>
</evidence>
<dbReference type="OrthoDB" id="8693905at2759"/>
<feature type="region of interest" description="Disordered" evidence="3">
    <location>
        <begin position="313"/>
        <end position="350"/>
    </location>
</feature>
<feature type="compositionally biased region" description="Acidic residues" evidence="3">
    <location>
        <begin position="336"/>
        <end position="350"/>
    </location>
</feature>
<name>A0A1R2C6Y2_9CILI</name>
<sequence length="350" mass="39585">MRREGYELDSQIGFGSFGIVHAAFVTEGPHLQEKVAVKIIELEQFPNHNLEKIRKEIQIMRLSSHSNILNHHVCFTSQTQLWMVMPIMDCGSVGNILKCFYRNGIQDECLVATILKEILQGLNYFHEHDQIHRDVKAGNVLLSREGKIYLSDFGVASYLRSGQNAKTFTGTPCWMAPEVIESENNAGYDFKADIWSFGITAIELVKGAPPLIDYPPMKIILMIRNSDPPQLGKEDDLDSSFKEMVNSCLQKDPSKRPTAESLLKKRFFNKARNCEYVNNHLTNILPALEEMVSIPRLFAGLVRDRNNSEADSWDFNLSSGNNSKVKTEDPLAGIGTDEEDPLDTLQEIDY</sequence>
<dbReference type="GO" id="GO:0043539">
    <property type="term" value="F:protein serine/threonine kinase activator activity"/>
    <property type="evidence" value="ECO:0007669"/>
    <property type="project" value="InterPro"/>
</dbReference>
<keyword evidence="2" id="KW-0067">ATP-binding</keyword>
<evidence type="ECO:0000259" key="4">
    <source>
        <dbReference type="PROSITE" id="PS50011"/>
    </source>
</evidence>
<dbReference type="PROSITE" id="PS00107">
    <property type="entry name" value="PROTEIN_KINASE_ATP"/>
    <property type="match status" value="1"/>
</dbReference>
<feature type="binding site" evidence="2">
    <location>
        <position position="38"/>
    </location>
    <ligand>
        <name>ATP</name>
        <dbReference type="ChEBI" id="CHEBI:30616"/>
    </ligand>
</feature>
<gene>
    <name evidence="5" type="ORF">SteCoe_14068</name>
</gene>
<evidence type="ECO:0000256" key="3">
    <source>
        <dbReference type="SAM" id="MobiDB-lite"/>
    </source>
</evidence>
<evidence type="ECO:0000313" key="6">
    <source>
        <dbReference type="Proteomes" id="UP000187209"/>
    </source>
</evidence>
<dbReference type="GO" id="GO:0005524">
    <property type="term" value="F:ATP binding"/>
    <property type="evidence" value="ECO:0007669"/>
    <property type="project" value="UniProtKB-UniRule"/>
</dbReference>
<evidence type="ECO:0000256" key="1">
    <source>
        <dbReference type="ARBA" id="ARBA00008874"/>
    </source>
</evidence>
<comment type="similarity">
    <text evidence="1">Belongs to the protein kinase superfamily. STE Ser/Thr protein kinase family. STE20 subfamily.</text>
</comment>
<dbReference type="InterPro" id="IPR047173">
    <property type="entry name" value="STRAD_A/B-like"/>
</dbReference>
<dbReference type="InterPro" id="IPR000719">
    <property type="entry name" value="Prot_kinase_dom"/>
</dbReference>